<name>A0A9N9QKD4_9CUCU</name>
<dbReference type="AlphaFoldDB" id="A0A9N9QKD4"/>
<accession>A0A9N9QKD4</accession>
<reference evidence="1" key="1">
    <citation type="submission" date="2022-01" db="EMBL/GenBank/DDBJ databases">
        <authorList>
            <person name="King R."/>
        </authorList>
    </citation>
    <scope>NUCLEOTIDE SEQUENCE</scope>
</reference>
<proteinExistence type="predicted"/>
<gene>
    <name evidence="1" type="ORF">CEUTPL_LOCUS2997</name>
</gene>
<sequence length="1022" mass="114974">MDQFPSLKEHKCGREYILIPNESNVLNNISESDSEGDALGFNRFINNVRSSVFSSNVAFRGEFEENCEEKAIPSSLLATINMLLYGSAVHTECRASKPGVTICQLIMFNMLQALPKGNIIRHKKKLEPPLPIYLGLSIYARSRNKQQIDELHNLGISISSNRVMEITAQFSHVVVGRAEEEGVVCPSSLKKGLFTVAAIDNIDHNPSGTTSAGSFHGTGISVFQLPLKEEEATIRNFQISFEDLANNLRSVPNLPDSFAVVPDYIFHNKQPAPSSCSEDIAQRMRASVNVMSMWHLGSDWLSHIHVQMNELCEKMPQNISWSSFRSNEVKYNVTILKSISTLLPLFYEKSTSPAMIRHALRLGNFTEYTESLLRMIPWFFAFSHSNYARWISVHVKDLLELETKLPNVYREFMLGNFVVHKSGCIFSAVGIDQAHEQNNALIKADGGAVGLLHDATALKRWMIAGPEISGLLSQFQENIAGVDKKGTHHHEQYSAFQKSFYEKCLALKESFIQAENPFKIRSEDLIALDTRMVADEEGVAALHGAETIGNDLFHEFIDRLVLAPTSLYSPIKKSNVKIFCFKKKKLVRVAPNQQLKSDAQLFSRLFIVSSSRRLDLDKFFEHENQSFPPAISVSGELRTGSKSTLVSILENLCREIQQPQPTSCDAVVYDGAALVHFLKPSRTIKLFSEYRAQVKSHIEVFCKNLKAERVDIAWDLYRDDSIKTTARQSRGTGARRQDLPNKGELPKKWDEYLKNSSNKVELFEYLAKGCLAEIEELNVVTNVGVTLRASVPASSSLNEALCDQIEEADGRVILHLADMMLTEDPGPADSHEAMNNRDFKSHLRKKRSFEFLVGLVNNNSKYEVIRSDPAMTSPKINKVGSLDQDLISSDNILRHQKQLEEEYLETNMKRKIENNISNHYKFDSTTIKWPTFDDIENVGSAASTQIAFLKKGGKNSENRNSQKNFAYHKVTGKPAHLKKNPTAYIAVSAISPKPSEPGEDLILETELHQLKPWKNKVTTKKV</sequence>
<dbReference type="OrthoDB" id="6765325at2759"/>
<dbReference type="PANTHER" id="PTHR47018">
    <property type="entry name" value="CXC DOMAIN-CONTAINING PROTEIN-RELATED"/>
    <property type="match status" value="1"/>
</dbReference>
<organism evidence="1 2">
    <name type="scientific">Ceutorhynchus assimilis</name>
    <name type="common">cabbage seed weevil</name>
    <dbReference type="NCBI Taxonomy" id="467358"/>
    <lineage>
        <taxon>Eukaryota</taxon>
        <taxon>Metazoa</taxon>
        <taxon>Ecdysozoa</taxon>
        <taxon>Arthropoda</taxon>
        <taxon>Hexapoda</taxon>
        <taxon>Insecta</taxon>
        <taxon>Pterygota</taxon>
        <taxon>Neoptera</taxon>
        <taxon>Endopterygota</taxon>
        <taxon>Coleoptera</taxon>
        <taxon>Polyphaga</taxon>
        <taxon>Cucujiformia</taxon>
        <taxon>Curculionidae</taxon>
        <taxon>Ceutorhynchinae</taxon>
        <taxon>Ceutorhynchus</taxon>
    </lineage>
</organism>
<dbReference type="EMBL" id="OU892287">
    <property type="protein sequence ID" value="CAG9762315.1"/>
    <property type="molecule type" value="Genomic_DNA"/>
</dbReference>
<dbReference type="Proteomes" id="UP001152799">
    <property type="component" value="Chromosome 11"/>
</dbReference>
<keyword evidence="2" id="KW-1185">Reference proteome</keyword>
<evidence type="ECO:0000313" key="2">
    <source>
        <dbReference type="Proteomes" id="UP001152799"/>
    </source>
</evidence>
<evidence type="ECO:0000313" key="1">
    <source>
        <dbReference type="EMBL" id="CAG9762315.1"/>
    </source>
</evidence>
<protein>
    <submittedName>
        <fullName evidence="1">Uncharacterized protein</fullName>
    </submittedName>
</protein>